<dbReference type="Proteomes" id="UP000320085">
    <property type="component" value="Unassembled WGS sequence"/>
</dbReference>
<evidence type="ECO:0000313" key="3">
    <source>
        <dbReference type="EMBL" id="TQN46284.1"/>
    </source>
</evidence>
<dbReference type="EMBL" id="VFQF01000002">
    <property type="protein sequence ID" value="TQN46284.1"/>
    <property type="molecule type" value="Genomic_DNA"/>
</dbReference>
<dbReference type="InterPro" id="IPR056884">
    <property type="entry name" value="NPHP3-like_N"/>
</dbReference>
<reference evidence="3 4" key="1">
    <citation type="submission" date="2019-06" db="EMBL/GenBank/DDBJ databases">
        <title>Sequencing the genomes of 1000 actinobacteria strains.</title>
        <authorList>
            <person name="Klenk H.-P."/>
        </authorList>
    </citation>
    <scope>NUCLEOTIDE SEQUENCE [LARGE SCALE GENOMIC DNA]</scope>
    <source>
        <strain evidence="3 4">DSM 21776</strain>
    </source>
</reference>
<accession>A0A543PQE7</accession>
<keyword evidence="1" id="KW-0677">Repeat</keyword>
<evidence type="ECO:0000256" key="1">
    <source>
        <dbReference type="ARBA" id="ARBA00022737"/>
    </source>
</evidence>
<feature type="domain" description="Nephrocystin 3-like N-terminal" evidence="2">
    <location>
        <begin position="273"/>
        <end position="406"/>
    </location>
</feature>
<dbReference type="SUPFAM" id="SSF50494">
    <property type="entry name" value="Trypsin-like serine proteases"/>
    <property type="match status" value="1"/>
</dbReference>
<sequence length="1403" mass="151547">MARDGARVEETLPSVVMVTTITTDGSHVIGSGVLLADGILLSARHVLSGALSATASVLGTDGQMTDHHIDLPSQHDENNLSFVSVPSLREDAQTSVRLGVLSQSAPARVSVQVVGFPINKKRRGKASGKPSLAIREIGVFAGYVSRLSNQRTGTMEVVLEDRYPPSEVGESPWAGLSGGGVWAEGCLVGVVDKHYPSEGPNVLTVIPIFSDRDSPVLPNSAVRARGSLWRITGFGAIPYEAVSSRRQTRGLAPSELRERDQEVADLRRRIADGTAIAWYRGASFSGKTAFLAWCVENALDDYDVASCFIRSTGQRNRPEYILRSFHSQLSELAGLEAPPPMLLGELLDSLKGLIRVSAKVSSDRHRPLVIVLDGLDEYYDRRRLYELIEWALEPLNQNVSIILSSRQNVETDLDEVTVLNQSVLQFEPCPSSIAAEIDVTREVQAALESESGIGRWVLGALAVHTAGLSESDMLRLLQSCRGAPTDLTLQQIHDVGLSRSVVRAGQGDSAQLRLAHDAVLTRARRDLQPEIQLIQDGTLSWLKIWSQAGWPEESPLALLSPLAITLCDWLSPRHGGAEPSTLVLDQLLYLLTDQGWLDRSAIEFDGEVSLPALIHQIQFAIQEMSQRGDLANAETLKYLGRFGLLQSPSSRGYMVAVESLCRALAYAGQASLAVRNAGSIRNAHHRDALLTELAIVAARQGQTELAMATARTIESLMWRANAFASVARTVVLVNPELALEGAEISGSLLLEADSSRPSWHVRSRLAVVYMLLDRPDESRTALEPLNGEHLALSLREIHAVTGKIPVELDELFQSSLRSLRTDNVGAQARARAGAHLVPVLAERDPGASSSLVDEVIRSISSLPDSTARSSCAALLANALGRAGSVAQAYAICQTIENSFSRGLALARLSQRAIGDNATFYESIYAEASRLCLTVHRRAQVQIFSRLAQTAWTSGHDVAGERAFNKAVAVALRMRSAPARLAALSEVSRLSFYADKDEATQQVLRLAQQQVVGEPHALQAIMSAFLVVRRLHALNSEPIVSLRQTFELARARLGGRQLGQVCNVLVAVAGSTGDIDLARAAVQSCPEGVERIRLLIRLIVEAPDRFAWTEVLGALQSLEQASLGGTKHRDLRLLLAQSYGELGMHAAARALLSDLASSRLEARSRVPGGRAPRETIAQIAFTLRILESAYIDPKLAQSLATRAADQILAIRADRRDRPLLAMSLLRLRPLPPVSAVDGLVEVVLTAASTDDVSRATTLFRVRAARLLWELGKEGPSASLREGVYADVATLSGAARASVSLEIAKLECDRGESGTVTEWADQALSAVVSSRDPFAIAEWSAQAISWEALPDSVREQALQQLLMSGYSKLHLHVLPDWLAVEMAGKGASPPVSPESIAPANLPSVG</sequence>
<name>A0A543PQE7_9MICO</name>
<dbReference type="InterPro" id="IPR027417">
    <property type="entry name" value="P-loop_NTPase"/>
</dbReference>
<dbReference type="Pfam" id="PF24883">
    <property type="entry name" value="NPHP3_N"/>
    <property type="match status" value="1"/>
</dbReference>
<dbReference type="InterPro" id="IPR011990">
    <property type="entry name" value="TPR-like_helical_dom_sf"/>
</dbReference>
<dbReference type="Gene3D" id="3.40.50.300">
    <property type="entry name" value="P-loop containing nucleotide triphosphate hydrolases"/>
    <property type="match status" value="1"/>
</dbReference>
<dbReference type="InterPro" id="IPR009003">
    <property type="entry name" value="Peptidase_S1_PA"/>
</dbReference>
<gene>
    <name evidence="3" type="ORF">FHX52_2995</name>
</gene>
<proteinExistence type="predicted"/>
<organism evidence="3 4">
    <name type="scientific">Humibacillus xanthopallidus</name>
    <dbReference type="NCBI Taxonomy" id="412689"/>
    <lineage>
        <taxon>Bacteria</taxon>
        <taxon>Bacillati</taxon>
        <taxon>Actinomycetota</taxon>
        <taxon>Actinomycetes</taxon>
        <taxon>Micrococcales</taxon>
        <taxon>Intrasporangiaceae</taxon>
        <taxon>Humibacillus</taxon>
    </lineage>
</organism>
<evidence type="ECO:0000313" key="4">
    <source>
        <dbReference type="Proteomes" id="UP000320085"/>
    </source>
</evidence>
<protein>
    <recommendedName>
        <fullName evidence="2">Nephrocystin 3-like N-terminal domain-containing protein</fullName>
    </recommendedName>
</protein>
<evidence type="ECO:0000259" key="2">
    <source>
        <dbReference type="Pfam" id="PF24883"/>
    </source>
</evidence>
<dbReference type="Gene3D" id="1.25.40.10">
    <property type="entry name" value="Tetratricopeptide repeat domain"/>
    <property type="match status" value="1"/>
</dbReference>
<comment type="caution">
    <text evidence="3">The sequence shown here is derived from an EMBL/GenBank/DDBJ whole genome shotgun (WGS) entry which is preliminary data.</text>
</comment>